<name>A0A090YK06_9BACI</name>
<accession>A0A090YK06</accession>
<organism evidence="3 5">
    <name type="scientific">Bacillus clarus</name>
    <dbReference type="NCBI Taxonomy" id="2338372"/>
    <lineage>
        <taxon>Bacteria</taxon>
        <taxon>Bacillati</taxon>
        <taxon>Bacillota</taxon>
        <taxon>Bacilli</taxon>
        <taxon>Bacillales</taxon>
        <taxon>Bacillaceae</taxon>
        <taxon>Bacillus</taxon>
        <taxon>Bacillus cereus group</taxon>
    </lineage>
</organism>
<dbReference type="Pfam" id="PF00561">
    <property type="entry name" value="Abhydrolase_1"/>
    <property type="match status" value="2"/>
</dbReference>
<sequence length="294" mass="33480">MKRLSYYMVGCLTLTLLVGCSAAEKPVEQVKQVKNTITAKLTTEEKMVEIDGQTIYFKQIGSKKPPLLMIHGFGGSSDGFQKIYSDLAKNHTIISVDALGFGHSSKPMDFYYSFPTHANLYYKLMKKLGYDKFAILGHSMGGEISLNLTYLYPDAVTHLILTDATGGPHTLVNKQGSPKPQLSTDLSTVSTITDYDESKVKFKRNDEEHYNKMKLWPRRLKINANEIKLPTLIIWGRNDSSVSWKEGETYHQFLKNSTFHIIDKGYHAPFRQEPEEFVGYVKDFFEKNPIQTEK</sequence>
<protein>
    <submittedName>
        <fullName evidence="4">Alpha/beta hydrolase</fullName>
    </submittedName>
    <submittedName>
        <fullName evidence="3">Dienelactone hydrolase family protein</fullName>
    </submittedName>
</protein>
<evidence type="ECO:0000313" key="3">
    <source>
        <dbReference type="EMBL" id="KFM98809.1"/>
    </source>
</evidence>
<dbReference type="InterPro" id="IPR029058">
    <property type="entry name" value="AB_hydrolase_fold"/>
</dbReference>
<keyword evidence="6" id="KW-1185">Reference proteome</keyword>
<proteinExistence type="predicted"/>
<feature type="chain" id="PRO_5001868792" evidence="1">
    <location>
        <begin position="23"/>
        <end position="294"/>
    </location>
</feature>
<dbReference type="PANTHER" id="PTHR43798">
    <property type="entry name" value="MONOACYLGLYCEROL LIPASE"/>
    <property type="match status" value="1"/>
</dbReference>
<dbReference type="Proteomes" id="UP000029389">
    <property type="component" value="Unassembled WGS sequence"/>
</dbReference>
<evidence type="ECO:0000313" key="4">
    <source>
        <dbReference type="EMBL" id="RFT64451.1"/>
    </source>
</evidence>
<feature type="domain" description="AB hydrolase-1" evidence="2">
    <location>
        <begin position="65"/>
        <end position="175"/>
    </location>
</feature>
<dbReference type="EMBL" id="JMQC01000008">
    <property type="protein sequence ID" value="KFM98809.1"/>
    <property type="molecule type" value="Genomic_DNA"/>
</dbReference>
<reference evidence="4 6" key="2">
    <citation type="submission" date="2018-08" db="EMBL/GenBank/DDBJ databases">
        <title>Bacillus clarus sp. nov. strain PS00077A.</title>
        <authorList>
            <person name="Mendez Acevedo M."/>
            <person name="Carroll L."/>
            <person name="Mukherjee M."/>
            <person name="Wiedmann M."/>
            <person name="Kovac J."/>
        </authorList>
    </citation>
    <scope>NUCLEOTIDE SEQUENCE [LARGE SCALE GENOMIC DNA]</scope>
    <source>
        <strain evidence="4 6">PS00077A</strain>
    </source>
</reference>
<evidence type="ECO:0000256" key="1">
    <source>
        <dbReference type="SAM" id="SignalP"/>
    </source>
</evidence>
<dbReference type="PATRIC" id="fig|1405.8.peg.1563"/>
<dbReference type="SUPFAM" id="SSF53474">
    <property type="entry name" value="alpha/beta-Hydrolases"/>
    <property type="match status" value="1"/>
</dbReference>
<dbReference type="STRING" id="1405.B7492_23270"/>
<dbReference type="RefSeq" id="WP_042979985.1">
    <property type="nucleotide sequence ID" value="NZ_JMQC01000008.1"/>
</dbReference>
<evidence type="ECO:0000313" key="6">
    <source>
        <dbReference type="Proteomes" id="UP000264294"/>
    </source>
</evidence>
<dbReference type="Gene3D" id="3.40.50.1820">
    <property type="entry name" value="alpha/beta hydrolase"/>
    <property type="match status" value="1"/>
</dbReference>
<dbReference type="GO" id="GO:0016020">
    <property type="term" value="C:membrane"/>
    <property type="evidence" value="ECO:0007669"/>
    <property type="project" value="TreeGrafter"/>
</dbReference>
<reference evidence="3 5" key="1">
    <citation type="submission" date="2014-04" db="EMBL/GenBank/DDBJ databases">
        <authorList>
            <person name="Bishop-Lilly K.A."/>
            <person name="Broomall S.M."/>
            <person name="Chain P.S."/>
            <person name="Chertkov O."/>
            <person name="Coyne S.R."/>
            <person name="Daligault H.E."/>
            <person name="Davenport K.W."/>
            <person name="Erkkila T."/>
            <person name="Frey K.G."/>
            <person name="Gibbons H.S."/>
            <person name="Gu W."/>
            <person name="Jaissle J."/>
            <person name="Johnson S.L."/>
            <person name="Koroleva G.I."/>
            <person name="Ladner J.T."/>
            <person name="Lo C.-C."/>
            <person name="Minogue T.D."/>
            <person name="Munk C."/>
            <person name="Palacios G.F."/>
            <person name="Redden C.L."/>
            <person name="Rosenzweig C.N."/>
            <person name="Scholz M.B."/>
            <person name="Teshima H."/>
            <person name="Xu Y."/>
        </authorList>
    </citation>
    <scope>NUCLEOTIDE SEQUENCE [LARGE SCALE GENOMIC DNA]</scope>
    <source>
        <strain evidence="3 5">BHP</strain>
    </source>
</reference>
<gene>
    <name evidence="4" type="ORF">D0U04_22085</name>
    <name evidence="3" type="ORF">DJ93_1375</name>
</gene>
<comment type="caution">
    <text evidence="3">The sequence shown here is derived from an EMBL/GenBank/DDBJ whole genome shotgun (WGS) entry which is preliminary data.</text>
</comment>
<dbReference type="GO" id="GO:0016787">
    <property type="term" value="F:hydrolase activity"/>
    <property type="evidence" value="ECO:0007669"/>
    <property type="project" value="UniProtKB-KW"/>
</dbReference>
<dbReference type="PANTHER" id="PTHR43798:SF28">
    <property type="entry name" value="AB HYDROLASE-1 DOMAIN-CONTAINING PROTEIN"/>
    <property type="match status" value="1"/>
</dbReference>
<dbReference type="PROSITE" id="PS51257">
    <property type="entry name" value="PROKAR_LIPOPROTEIN"/>
    <property type="match status" value="1"/>
</dbReference>
<evidence type="ECO:0000313" key="5">
    <source>
        <dbReference type="Proteomes" id="UP000029389"/>
    </source>
</evidence>
<keyword evidence="1" id="KW-0732">Signal</keyword>
<feature type="domain" description="AB hydrolase-1" evidence="2">
    <location>
        <begin position="199"/>
        <end position="271"/>
    </location>
</feature>
<dbReference type="EMBL" id="QVOD01000035">
    <property type="protein sequence ID" value="RFT64451.1"/>
    <property type="molecule type" value="Genomic_DNA"/>
</dbReference>
<dbReference type="AlphaFoldDB" id="A0A090YK06"/>
<dbReference type="Proteomes" id="UP000264294">
    <property type="component" value="Unassembled WGS sequence"/>
</dbReference>
<dbReference type="InterPro" id="IPR000073">
    <property type="entry name" value="AB_hydrolase_1"/>
</dbReference>
<keyword evidence="3" id="KW-0378">Hydrolase</keyword>
<feature type="signal peptide" evidence="1">
    <location>
        <begin position="1"/>
        <end position="22"/>
    </location>
</feature>
<evidence type="ECO:0000259" key="2">
    <source>
        <dbReference type="Pfam" id="PF00561"/>
    </source>
</evidence>
<dbReference type="PRINTS" id="PR00111">
    <property type="entry name" value="ABHYDROLASE"/>
</dbReference>
<dbReference type="InterPro" id="IPR050266">
    <property type="entry name" value="AB_hydrolase_sf"/>
</dbReference>